<evidence type="ECO:0000259" key="2">
    <source>
        <dbReference type="Pfam" id="PF19051"/>
    </source>
</evidence>
<feature type="domain" description="Gfo/Idh/MocA-like oxidoreductase bacterial type C-terminal" evidence="2">
    <location>
        <begin position="211"/>
        <end position="280"/>
    </location>
</feature>
<dbReference type="PANTHER" id="PTHR43818:SF10">
    <property type="entry name" value="NADH-DEPENDENT DEHYDROGENASE-RELATED"/>
    <property type="match status" value="1"/>
</dbReference>
<dbReference type="OrthoDB" id="9763611at2"/>
<dbReference type="InterPro" id="IPR000683">
    <property type="entry name" value="Gfo/Idh/MocA-like_OxRdtase_N"/>
</dbReference>
<dbReference type="Pfam" id="PF19051">
    <property type="entry name" value="GFO_IDH_MocA_C2"/>
    <property type="match status" value="1"/>
</dbReference>
<dbReference type="GO" id="GO:0000166">
    <property type="term" value="F:nucleotide binding"/>
    <property type="evidence" value="ECO:0007669"/>
    <property type="project" value="InterPro"/>
</dbReference>
<accession>A0A2T7BKZ0</accession>
<dbReference type="AlphaFoldDB" id="A0A2T7BKZ0"/>
<organism evidence="3 4">
    <name type="scientific">Chitinophaga parva</name>
    <dbReference type="NCBI Taxonomy" id="2169414"/>
    <lineage>
        <taxon>Bacteria</taxon>
        <taxon>Pseudomonadati</taxon>
        <taxon>Bacteroidota</taxon>
        <taxon>Chitinophagia</taxon>
        <taxon>Chitinophagales</taxon>
        <taxon>Chitinophagaceae</taxon>
        <taxon>Chitinophaga</taxon>
    </lineage>
</organism>
<dbReference type="Gene3D" id="3.40.50.720">
    <property type="entry name" value="NAD(P)-binding Rossmann-like Domain"/>
    <property type="match status" value="1"/>
</dbReference>
<dbReference type="PROSITE" id="PS51318">
    <property type="entry name" value="TAT"/>
    <property type="match status" value="1"/>
</dbReference>
<name>A0A2T7BKZ0_9BACT</name>
<evidence type="ECO:0000259" key="1">
    <source>
        <dbReference type="Pfam" id="PF01408"/>
    </source>
</evidence>
<dbReference type="Gene3D" id="3.30.360.10">
    <property type="entry name" value="Dihydrodipicolinate Reductase, domain 2"/>
    <property type="match status" value="1"/>
</dbReference>
<dbReference type="InterPro" id="IPR043906">
    <property type="entry name" value="Gfo/Idh/MocA_OxRdtase_bact_C"/>
</dbReference>
<protein>
    <submittedName>
        <fullName evidence="3">Oxidoreductase</fullName>
    </submittedName>
</protein>
<dbReference type="SUPFAM" id="SSF51735">
    <property type="entry name" value="NAD(P)-binding Rossmann-fold domains"/>
    <property type="match status" value="1"/>
</dbReference>
<feature type="domain" description="Gfo/Idh/MocA-like oxidoreductase N-terminal" evidence="1">
    <location>
        <begin position="49"/>
        <end position="166"/>
    </location>
</feature>
<reference evidence="3 4" key="1">
    <citation type="submission" date="2018-04" db="EMBL/GenBank/DDBJ databases">
        <title>Chitinophaga fuyangensis sp. nov., isolated from soil in a chemical factory.</title>
        <authorList>
            <person name="Chen K."/>
        </authorList>
    </citation>
    <scope>NUCLEOTIDE SEQUENCE [LARGE SCALE GENOMIC DNA]</scope>
    <source>
        <strain evidence="3 4">LY-1</strain>
    </source>
</reference>
<dbReference type="RefSeq" id="WP_108684992.1">
    <property type="nucleotide sequence ID" value="NZ_QCYK01000001.1"/>
</dbReference>
<gene>
    <name evidence="3" type="ORF">DCC81_02385</name>
</gene>
<dbReference type="Proteomes" id="UP000244450">
    <property type="component" value="Unassembled WGS sequence"/>
</dbReference>
<dbReference type="PANTHER" id="PTHR43818">
    <property type="entry name" value="BCDNA.GH03377"/>
    <property type="match status" value="1"/>
</dbReference>
<dbReference type="InterPro" id="IPR006311">
    <property type="entry name" value="TAT_signal"/>
</dbReference>
<proteinExistence type="predicted"/>
<keyword evidence="4" id="KW-1185">Reference proteome</keyword>
<dbReference type="EMBL" id="QCYK01000001">
    <property type="protein sequence ID" value="PUZ28353.1"/>
    <property type="molecule type" value="Genomic_DNA"/>
</dbReference>
<evidence type="ECO:0000313" key="4">
    <source>
        <dbReference type="Proteomes" id="UP000244450"/>
    </source>
</evidence>
<dbReference type="Pfam" id="PF01408">
    <property type="entry name" value="GFO_IDH_MocA"/>
    <property type="match status" value="1"/>
</dbReference>
<comment type="caution">
    <text evidence="3">The sequence shown here is derived from an EMBL/GenBank/DDBJ whole genome shotgun (WGS) entry which is preliminary data.</text>
</comment>
<sequence length="484" mass="53536">MQEDNKKTGANSRRDFLKNGALAAAGFMIVPRHVLGGKGFIAPSDRLQIAGIGVGGKGQGDIAAFAKGPVDIAYLCDVDDRRAQASRTAFPKAKYYKDFREMLEKEHKHIDAVSVSTPDHQHAVAAMAAMQLGKHVYVQKPLTHDIYEARALTAAAKKYKVVTQMGNQGSSGDGVRQLMEWYNAGLIGEVDTVYCWTDRPVWPQGIPWSANKAEVPKELNWDLWLGTAPYKDYVDKLVPFNWRGWWDYGTGALGDMGCHLIEPPFRVLGLEYPSEVECSVGSVYVDEFKRGYFPDSCPPSSHVTLRFKKPDGKMVTLHWMDGGIQPTRPEELGPNEVMGDGGNGALFIGSKGKMMCGTYGINPQLLPTSRTATANVPQTITRVPGGAEGHYLQWVNAAIAGYGKHQVSSPFEIAGPLTETLLMANLAIRSFDIRKPKPENPSQFSYPGRYIKLLWDQQNMKVTNFDDANQFVKRTYRQGWSLGV</sequence>
<dbReference type="InterPro" id="IPR036291">
    <property type="entry name" value="NAD(P)-bd_dom_sf"/>
</dbReference>
<dbReference type="SUPFAM" id="SSF55347">
    <property type="entry name" value="Glyceraldehyde-3-phosphate dehydrogenase-like, C-terminal domain"/>
    <property type="match status" value="1"/>
</dbReference>
<dbReference type="InterPro" id="IPR050463">
    <property type="entry name" value="Gfo/Idh/MocA_oxidrdct_glycsds"/>
</dbReference>
<evidence type="ECO:0000313" key="3">
    <source>
        <dbReference type="EMBL" id="PUZ28353.1"/>
    </source>
</evidence>